<sequence length="165" mass="18700">MTYKVFILDTDGVITTGQFFYTAEGKAMKVFGPDDNDALSLLKPYLETRFVTGDKKGYPISKKRISDDMKFQLDLVSTIHRVEWIKERYNLAEVIYMGDGIFDHYVMQRVGYSIAPANADKLTASQANYVTKRSGGDRAVAEACLHILEEFFEPYNPEAIPNSSF</sequence>
<dbReference type="PANTHER" id="PTHR21485">
    <property type="entry name" value="HAD SUPERFAMILY MEMBERS CMAS AND KDSC"/>
    <property type="match status" value="1"/>
</dbReference>
<dbReference type="Gene3D" id="3.40.50.1000">
    <property type="entry name" value="HAD superfamily/HAD-like"/>
    <property type="match status" value="1"/>
</dbReference>
<organism evidence="1">
    <name type="scientific">marine metagenome</name>
    <dbReference type="NCBI Taxonomy" id="408172"/>
    <lineage>
        <taxon>unclassified sequences</taxon>
        <taxon>metagenomes</taxon>
        <taxon>ecological metagenomes</taxon>
    </lineage>
</organism>
<dbReference type="Pfam" id="PF08282">
    <property type="entry name" value="Hydrolase_3"/>
    <property type="match status" value="1"/>
</dbReference>
<name>A0A382E822_9ZZZZ</name>
<dbReference type="PANTHER" id="PTHR21485:SF3">
    <property type="entry name" value="N-ACYLNEURAMINATE CYTIDYLYLTRANSFERASE"/>
    <property type="match status" value="1"/>
</dbReference>
<evidence type="ECO:0000313" key="1">
    <source>
        <dbReference type="EMBL" id="SVB46605.1"/>
    </source>
</evidence>
<dbReference type="AlphaFoldDB" id="A0A382E822"/>
<dbReference type="InterPro" id="IPR050793">
    <property type="entry name" value="CMP-NeuNAc_synthase"/>
</dbReference>
<reference evidence="1" key="1">
    <citation type="submission" date="2018-05" db="EMBL/GenBank/DDBJ databases">
        <authorList>
            <person name="Lanie J.A."/>
            <person name="Ng W.-L."/>
            <person name="Kazmierczak K.M."/>
            <person name="Andrzejewski T.M."/>
            <person name="Davidsen T.M."/>
            <person name="Wayne K.J."/>
            <person name="Tettelin H."/>
            <person name="Glass J.I."/>
            <person name="Rusch D."/>
            <person name="Podicherti R."/>
            <person name="Tsui H.-C.T."/>
            <person name="Winkler M.E."/>
        </authorList>
    </citation>
    <scope>NUCLEOTIDE SEQUENCE</scope>
</reference>
<accession>A0A382E822</accession>
<protein>
    <recommendedName>
        <fullName evidence="2">Phosphatase</fullName>
    </recommendedName>
</protein>
<dbReference type="SUPFAM" id="SSF56784">
    <property type="entry name" value="HAD-like"/>
    <property type="match status" value="1"/>
</dbReference>
<dbReference type="InterPro" id="IPR023214">
    <property type="entry name" value="HAD_sf"/>
</dbReference>
<dbReference type="EMBL" id="UINC01043082">
    <property type="protein sequence ID" value="SVB46605.1"/>
    <property type="molecule type" value="Genomic_DNA"/>
</dbReference>
<gene>
    <name evidence="1" type="ORF">METZ01_LOCUS199459</name>
</gene>
<dbReference type="InterPro" id="IPR036412">
    <property type="entry name" value="HAD-like_sf"/>
</dbReference>
<proteinExistence type="predicted"/>
<dbReference type="GO" id="GO:0008781">
    <property type="term" value="F:N-acylneuraminate cytidylyltransferase activity"/>
    <property type="evidence" value="ECO:0007669"/>
    <property type="project" value="TreeGrafter"/>
</dbReference>
<evidence type="ECO:0008006" key="2">
    <source>
        <dbReference type="Google" id="ProtNLM"/>
    </source>
</evidence>